<evidence type="ECO:0000313" key="12">
    <source>
        <dbReference type="Proteomes" id="UP000191680"/>
    </source>
</evidence>
<dbReference type="GO" id="GO:0016887">
    <property type="term" value="F:ATP hydrolysis activity"/>
    <property type="evidence" value="ECO:0007669"/>
    <property type="project" value="InterPro"/>
</dbReference>
<keyword evidence="9" id="KW-0472">Membrane</keyword>
<dbReference type="Pfam" id="PF00005">
    <property type="entry name" value="ABC_tran"/>
    <property type="match status" value="1"/>
</dbReference>
<dbReference type="Gene3D" id="3.40.50.300">
    <property type="entry name" value="P-loop containing nucleotide triphosphate hydrolases"/>
    <property type="match status" value="1"/>
</dbReference>
<organism evidence="11 12">
    <name type="scientific">Croceivirga radicis</name>
    <dbReference type="NCBI Taxonomy" id="1929488"/>
    <lineage>
        <taxon>Bacteria</taxon>
        <taxon>Pseudomonadati</taxon>
        <taxon>Bacteroidota</taxon>
        <taxon>Flavobacteriia</taxon>
        <taxon>Flavobacteriales</taxon>
        <taxon>Flavobacteriaceae</taxon>
        <taxon>Croceivirga</taxon>
    </lineage>
</organism>
<name>A0A1V6LTE4_9FLAO</name>
<dbReference type="CDD" id="cd03214">
    <property type="entry name" value="ABC_Iron-Siderophores_B12_Hemin"/>
    <property type="match status" value="1"/>
</dbReference>
<keyword evidence="2" id="KW-0813">Transport</keyword>
<sequence>MEKYIQVEDLNIGYGKTSIANKINFSIPKGSLTAIVGINGIGKSTLLRTLSGMQPPLSGTINLDGKQIADYTSSSLAQKQAMVLTTPIATKNLKVAELIAMGRHPYTNWLGTLGSYDKEIIKQQLHIFSLEDLKDKYCFELSDGQMQRVLIARAMAQETPLVYLDEPTTHLDLSHKVHILKLLHRFATKHQRTIVFTTHEVELAIQLCDYMLLLDGKENAFAAPCELIEKGSFETLFPKDLIQFDARTGSFKITK</sequence>
<comment type="caution">
    <text evidence="11">The sequence shown here is derived from an EMBL/GenBank/DDBJ whole genome shotgun (WGS) entry which is preliminary data.</text>
</comment>
<feature type="domain" description="ABC transporter" evidence="10">
    <location>
        <begin position="5"/>
        <end position="241"/>
    </location>
</feature>
<dbReference type="RefSeq" id="WP_080318541.1">
    <property type="nucleotide sequence ID" value="NZ_MTBC01000003.1"/>
</dbReference>
<dbReference type="GO" id="GO:0006826">
    <property type="term" value="P:iron ion transport"/>
    <property type="evidence" value="ECO:0007669"/>
    <property type="project" value="UniProtKB-KW"/>
</dbReference>
<dbReference type="GO" id="GO:0005886">
    <property type="term" value="C:plasma membrane"/>
    <property type="evidence" value="ECO:0007669"/>
    <property type="project" value="UniProtKB-SubCell"/>
</dbReference>
<evidence type="ECO:0000256" key="7">
    <source>
        <dbReference type="ARBA" id="ARBA00023004"/>
    </source>
</evidence>
<dbReference type="PANTHER" id="PTHR42771:SF3">
    <property type="entry name" value="PETROBACTIN IMPORT ATP-BINDING PROTEIN YCLP"/>
    <property type="match status" value="1"/>
</dbReference>
<comment type="subcellular location">
    <subcellularLocation>
        <location evidence="1">Cell membrane</location>
        <topology evidence="1">Peripheral membrane protein</topology>
    </subcellularLocation>
</comment>
<dbReference type="InterPro" id="IPR027417">
    <property type="entry name" value="P-loop_NTPase"/>
</dbReference>
<dbReference type="GO" id="GO:0005524">
    <property type="term" value="F:ATP binding"/>
    <property type="evidence" value="ECO:0007669"/>
    <property type="project" value="UniProtKB-KW"/>
</dbReference>
<dbReference type="InterPro" id="IPR003593">
    <property type="entry name" value="AAA+_ATPase"/>
</dbReference>
<keyword evidence="12" id="KW-1185">Reference proteome</keyword>
<evidence type="ECO:0000256" key="4">
    <source>
        <dbReference type="ARBA" id="ARBA00022496"/>
    </source>
</evidence>
<keyword evidence="8" id="KW-0406">Ion transport</keyword>
<evidence type="ECO:0000256" key="9">
    <source>
        <dbReference type="ARBA" id="ARBA00023136"/>
    </source>
</evidence>
<gene>
    <name evidence="11" type="ORF">BUL40_06420</name>
</gene>
<evidence type="ECO:0000256" key="6">
    <source>
        <dbReference type="ARBA" id="ARBA00022840"/>
    </source>
</evidence>
<protein>
    <submittedName>
        <fullName evidence="11">ABC transporter ATP-binding protein</fullName>
    </submittedName>
</protein>
<dbReference type="Proteomes" id="UP000191680">
    <property type="component" value="Unassembled WGS sequence"/>
</dbReference>
<dbReference type="OrthoDB" id="9787851at2"/>
<dbReference type="PROSITE" id="PS50893">
    <property type="entry name" value="ABC_TRANSPORTER_2"/>
    <property type="match status" value="1"/>
</dbReference>
<dbReference type="SMART" id="SM00382">
    <property type="entry name" value="AAA"/>
    <property type="match status" value="1"/>
</dbReference>
<keyword evidence="4" id="KW-0410">Iron transport</keyword>
<dbReference type="FunFam" id="3.40.50.300:FF:000134">
    <property type="entry name" value="Iron-enterobactin ABC transporter ATP-binding protein"/>
    <property type="match status" value="1"/>
</dbReference>
<dbReference type="AlphaFoldDB" id="A0A1V6LTE4"/>
<evidence type="ECO:0000256" key="8">
    <source>
        <dbReference type="ARBA" id="ARBA00023065"/>
    </source>
</evidence>
<evidence type="ECO:0000256" key="1">
    <source>
        <dbReference type="ARBA" id="ARBA00004202"/>
    </source>
</evidence>
<keyword evidence="5" id="KW-0547">Nucleotide-binding</keyword>
<dbReference type="SUPFAM" id="SSF52540">
    <property type="entry name" value="P-loop containing nucleoside triphosphate hydrolases"/>
    <property type="match status" value="1"/>
</dbReference>
<proteinExistence type="predicted"/>
<dbReference type="EMBL" id="MTBC01000003">
    <property type="protein sequence ID" value="OQD43460.1"/>
    <property type="molecule type" value="Genomic_DNA"/>
</dbReference>
<dbReference type="PANTHER" id="PTHR42771">
    <property type="entry name" value="IRON(3+)-HYDROXAMATE IMPORT ATP-BINDING PROTEIN FHUC"/>
    <property type="match status" value="1"/>
</dbReference>
<evidence type="ECO:0000313" key="11">
    <source>
        <dbReference type="EMBL" id="OQD43460.1"/>
    </source>
</evidence>
<accession>A0A1V6LTE4</accession>
<dbReference type="InterPro" id="IPR003439">
    <property type="entry name" value="ABC_transporter-like_ATP-bd"/>
</dbReference>
<reference evidence="11 12" key="1">
    <citation type="submission" date="2016-12" db="EMBL/GenBank/DDBJ databases">
        <authorList>
            <person name="Song W.-J."/>
            <person name="Kurnit D.M."/>
        </authorList>
    </citation>
    <scope>NUCLEOTIDE SEQUENCE [LARGE SCALE GENOMIC DNA]</scope>
    <source>
        <strain evidence="11 12">HSG9</strain>
    </source>
</reference>
<evidence type="ECO:0000256" key="3">
    <source>
        <dbReference type="ARBA" id="ARBA00022475"/>
    </source>
</evidence>
<keyword evidence="6 11" id="KW-0067">ATP-binding</keyword>
<keyword evidence="7" id="KW-0408">Iron</keyword>
<dbReference type="InterPro" id="IPR051535">
    <property type="entry name" value="Siderophore_ABC-ATPase"/>
</dbReference>
<evidence type="ECO:0000259" key="10">
    <source>
        <dbReference type="PROSITE" id="PS50893"/>
    </source>
</evidence>
<evidence type="ECO:0000256" key="5">
    <source>
        <dbReference type="ARBA" id="ARBA00022741"/>
    </source>
</evidence>
<keyword evidence="3" id="KW-1003">Cell membrane</keyword>
<evidence type="ECO:0000256" key="2">
    <source>
        <dbReference type="ARBA" id="ARBA00022448"/>
    </source>
</evidence>